<dbReference type="PANTHER" id="PTHR40099:SF1">
    <property type="entry name" value="ACETOLACTATE SYNTHASE, SMALL SUBUNIT"/>
    <property type="match status" value="1"/>
</dbReference>
<feature type="domain" description="ACT" evidence="1">
    <location>
        <begin position="5"/>
        <end position="76"/>
    </location>
</feature>
<dbReference type="Gene3D" id="3.30.2130.10">
    <property type="entry name" value="VC0802-like"/>
    <property type="match status" value="1"/>
</dbReference>
<dbReference type="PROSITE" id="PS51671">
    <property type="entry name" value="ACT"/>
    <property type="match status" value="1"/>
</dbReference>
<organism evidence="2 3">
    <name type="scientific">Candidatus Fimimorpha faecalis</name>
    <dbReference type="NCBI Taxonomy" id="2840824"/>
    <lineage>
        <taxon>Bacteria</taxon>
        <taxon>Bacillati</taxon>
        <taxon>Bacillota</taxon>
        <taxon>Clostridia</taxon>
        <taxon>Eubacteriales</taxon>
        <taxon>Candidatus Fimimorpha</taxon>
    </lineage>
</organism>
<reference evidence="2" key="2">
    <citation type="journal article" date="2021" name="PeerJ">
        <title>Extensive microbial diversity within the chicken gut microbiome revealed by metagenomics and culture.</title>
        <authorList>
            <person name="Gilroy R."/>
            <person name="Ravi A."/>
            <person name="Getino M."/>
            <person name="Pursley I."/>
            <person name="Horton D.L."/>
            <person name="Alikhan N.F."/>
            <person name="Baker D."/>
            <person name="Gharbi K."/>
            <person name="Hall N."/>
            <person name="Watson M."/>
            <person name="Adriaenssens E.M."/>
            <person name="Foster-Nyarko E."/>
            <person name="Jarju S."/>
            <person name="Secka A."/>
            <person name="Antonio M."/>
            <person name="Oren A."/>
            <person name="Chaudhuri R.R."/>
            <person name="La Ragione R."/>
            <person name="Hildebrand F."/>
            <person name="Pallen M.J."/>
        </authorList>
    </citation>
    <scope>NUCLEOTIDE SEQUENCE</scope>
    <source>
        <strain evidence="2">ChiW13-3771</strain>
    </source>
</reference>
<evidence type="ECO:0000313" key="2">
    <source>
        <dbReference type="EMBL" id="HIR87662.1"/>
    </source>
</evidence>
<dbReference type="SUPFAM" id="SSF55021">
    <property type="entry name" value="ACT-like"/>
    <property type="match status" value="2"/>
</dbReference>
<comment type="caution">
    <text evidence="2">The sequence shown here is derived from an EMBL/GenBank/DDBJ whole genome shotgun (WGS) entry which is preliminary data.</text>
</comment>
<dbReference type="InterPro" id="IPR045865">
    <property type="entry name" value="ACT-like_dom_sf"/>
</dbReference>
<dbReference type="CDD" id="cd04882">
    <property type="entry name" value="ACT_Bt0572_2"/>
    <property type="match status" value="1"/>
</dbReference>
<dbReference type="AlphaFoldDB" id="A0A9D1JC59"/>
<dbReference type="Proteomes" id="UP000824201">
    <property type="component" value="Unassembled WGS sequence"/>
</dbReference>
<dbReference type="InterPro" id="IPR002912">
    <property type="entry name" value="ACT_dom"/>
</dbReference>
<gene>
    <name evidence="2" type="ORF">IAC96_01805</name>
</gene>
<name>A0A9D1JC59_9FIRM</name>
<dbReference type="PANTHER" id="PTHR40099">
    <property type="entry name" value="ACETOLACTATE SYNTHASE, SMALL SUBUNIT"/>
    <property type="match status" value="1"/>
</dbReference>
<accession>A0A9D1JC59</accession>
<sequence length="143" mass="15978">MTVKQISIFLENRPGSLAELIDVLSKEEINMRAMSVGETEDFGILRIIVQDPYKAICVLKQNGYVCSITPVLAVAVPDEAGSLLNILNILGKNGVNLDYTYAFTMKKKDFAYMVFRVQDNEKAIDVLSKNKIELISQDDLAQM</sequence>
<dbReference type="InterPro" id="IPR045739">
    <property type="entry name" value="ACT_dom_pair"/>
</dbReference>
<dbReference type="EMBL" id="DVHN01000017">
    <property type="protein sequence ID" value="HIR87662.1"/>
    <property type="molecule type" value="Genomic_DNA"/>
</dbReference>
<protein>
    <submittedName>
        <fullName evidence="2">ACT domain-containing protein</fullName>
    </submittedName>
</protein>
<evidence type="ECO:0000313" key="3">
    <source>
        <dbReference type="Proteomes" id="UP000824201"/>
    </source>
</evidence>
<proteinExistence type="predicted"/>
<dbReference type="Pfam" id="PF19571">
    <property type="entry name" value="ACT_8"/>
    <property type="match status" value="1"/>
</dbReference>
<reference evidence="2" key="1">
    <citation type="submission" date="2020-10" db="EMBL/GenBank/DDBJ databases">
        <authorList>
            <person name="Gilroy R."/>
        </authorList>
    </citation>
    <scope>NUCLEOTIDE SEQUENCE</scope>
    <source>
        <strain evidence="2">ChiW13-3771</strain>
    </source>
</reference>
<evidence type="ECO:0000259" key="1">
    <source>
        <dbReference type="PROSITE" id="PS51671"/>
    </source>
</evidence>